<evidence type="ECO:0000259" key="9">
    <source>
        <dbReference type="Pfam" id="PF05191"/>
    </source>
</evidence>
<dbReference type="GO" id="GO:0004017">
    <property type="term" value="F:AMP kinase activity"/>
    <property type="evidence" value="ECO:0007669"/>
    <property type="project" value="UniProtKB-UniRule"/>
</dbReference>
<dbReference type="Proteomes" id="UP000650511">
    <property type="component" value="Unassembled WGS sequence"/>
</dbReference>
<dbReference type="Pfam" id="PF05191">
    <property type="entry name" value="ADK_lid"/>
    <property type="match status" value="1"/>
</dbReference>
<keyword evidence="1 6" id="KW-0808">Transferase</keyword>
<evidence type="ECO:0000256" key="3">
    <source>
        <dbReference type="ARBA" id="ARBA00022741"/>
    </source>
</evidence>
<evidence type="ECO:0000256" key="6">
    <source>
        <dbReference type="HAMAP-Rule" id="MF_00235"/>
    </source>
</evidence>
<dbReference type="InterPro" id="IPR033690">
    <property type="entry name" value="Adenylat_kinase_CS"/>
</dbReference>
<dbReference type="EMBL" id="BMHA01000005">
    <property type="protein sequence ID" value="GGI05866.1"/>
    <property type="molecule type" value="Genomic_DNA"/>
</dbReference>
<feature type="domain" description="Adenylate kinase active site lid" evidence="9">
    <location>
        <begin position="127"/>
        <end position="162"/>
    </location>
</feature>
<accession>A0A8J3ETM3</accession>
<comment type="pathway">
    <text evidence="6">Purine metabolism; AMP biosynthesis via salvage pathway; AMP from ADP: step 1/1.</text>
</comment>
<keyword evidence="4 6" id="KW-0418">Kinase</keyword>
<comment type="similarity">
    <text evidence="6 7">Belongs to the adenylate kinase family.</text>
</comment>
<dbReference type="Gene3D" id="3.40.50.300">
    <property type="entry name" value="P-loop containing nucleotide triphosphate hydrolases"/>
    <property type="match status" value="1"/>
</dbReference>
<evidence type="ECO:0000256" key="7">
    <source>
        <dbReference type="RuleBase" id="RU003330"/>
    </source>
</evidence>
<evidence type="ECO:0000256" key="2">
    <source>
        <dbReference type="ARBA" id="ARBA00022727"/>
    </source>
</evidence>
<comment type="caution">
    <text evidence="6">Lacks conserved residue(s) required for the propagation of feature annotation.</text>
</comment>
<feature type="binding site" evidence="6">
    <location>
        <position position="160"/>
    </location>
    <ligand>
        <name>AMP</name>
        <dbReference type="ChEBI" id="CHEBI:456215"/>
    </ligand>
</feature>
<dbReference type="GO" id="GO:0044209">
    <property type="term" value="P:AMP salvage"/>
    <property type="evidence" value="ECO:0007669"/>
    <property type="project" value="UniProtKB-UniRule"/>
</dbReference>
<dbReference type="OrthoDB" id="9805030at2"/>
<feature type="binding site" evidence="6">
    <location>
        <begin position="85"/>
        <end position="88"/>
    </location>
    <ligand>
        <name>AMP</name>
        <dbReference type="ChEBI" id="CHEBI:456215"/>
    </ligand>
</feature>
<keyword evidence="3 6" id="KW-0547">Nucleotide-binding</keyword>
<reference evidence="10" key="1">
    <citation type="journal article" date="2014" name="Int. J. Syst. Evol. Microbiol.">
        <title>Complete genome sequence of Corynebacterium casei LMG S-19264T (=DSM 44701T), isolated from a smear-ripened cheese.</title>
        <authorList>
            <consortium name="US DOE Joint Genome Institute (JGI-PGF)"/>
            <person name="Walter F."/>
            <person name="Albersmeier A."/>
            <person name="Kalinowski J."/>
            <person name="Ruckert C."/>
        </authorList>
    </citation>
    <scope>NUCLEOTIDE SEQUENCE</scope>
    <source>
        <strain evidence="10">CGMCC 1.14988</strain>
    </source>
</reference>
<feature type="region of interest" description="NMP" evidence="6">
    <location>
        <begin position="30"/>
        <end position="59"/>
    </location>
</feature>
<dbReference type="InterPro" id="IPR007862">
    <property type="entry name" value="Adenylate_kinase_lid-dom"/>
</dbReference>
<dbReference type="NCBIfam" id="NF001381">
    <property type="entry name" value="PRK00279.1-3"/>
    <property type="match status" value="1"/>
</dbReference>
<feature type="binding site" evidence="6">
    <location>
        <position position="199"/>
    </location>
    <ligand>
        <name>ATP</name>
        <dbReference type="ChEBI" id="CHEBI:30616"/>
    </ligand>
</feature>
<feature type="binding site" evidence="6">
    <location>
        <position position="150"/>
    </location>
    <ligand>
        <name>Zn(2+)</name>
        <dbReference type="ChEBI" id="CHEBI:29105"/>
        <note>structural</note>
    </ligand>
</feature>
<dbReference type="UniPathway" id="UPA00588">
    <property type="reaction ID" value="UER00649"/>
</dbReference>
<reference evidence="10" key="2">
    <citation type="submission" date="2020-09" db="EMBL/GenBank/DDBJ databases">
        <authorList>
            <person name="Sun Q."/>
            <person name="Zhou Y."/>
        </authorList>
    </citation>
    <scope>NUCLEOTIDE SEQUENCE</scope>
    <source>
        <strain evidence="10">CGMCC 1.14988</strain>
    </source>
</reference>
<dbReference type="NCBIfam" id="NF001380">
    <property type="entry name" value="PRK00279.1-2"/>
    <property type="match status" value="1"/>
</dbReference>
<feature type="binding site" evidence="6">
    <location>
        <begin position="10"/>
        <end position="15"/>
    </location>
    <ligand>
        <name>ATP</name>
        <dbReference type="ChEBI" id="CHEBI:30616"/>
    </ligand>
</feature>
<feature type="region of interest" description="LID" evidence="6">
    <location>
        <begin position="126"/>
        <end position="163"/>
    </location>
</feature>
<dbReference type="NCBIfam" id="TIGR01351">
    <property type="entry name" value="adk"/>
    <property type="match status" value="1"/>
</dbReference>
<name>A0A8J3ETM3_9ACTN</name>
<keyword evidence="6" id="KW-0963">Cytoplasm</keyword>
<keyword evidence="6" id="KW-0862">Zinc</keyword>
<dbReference type="NCBIfam" id="NF011100">
    <property type="entry name" value="PRK14527.1"/>
    <property type="match status" value="1"/>
</dbReference>
<dbReference type="RefSeq" id="WP_130648578.1">
    <property type="nucleotide sequence ID" value="NZ_BMHA01000005.1"/>
</dbReference>
<comment type="catalytic activity">
    <reaction evidence="6 8">
        <text>AMP + ATP = 2 ADP</text>
        <dbReference type="Rhea" id="RHEA:12973"/>
        <dbReference type="ChEBI" id="CHEBI:30616"/>
        <dbReference type="ChEBI" id="CHEBI:456215"/>
        <dbReference type="ChEBI" id="CHEBI:456216"/>
        <dbReference type="EC" id="2.7.4.3"/>
    </reaction>
</comment>
<keyword evidence="11" id="KW-1185">Reference proteome</keyword>
<dbReference type="GO" id="GO:0008270">
    <property type="term" value="F:zinc ion binding"/>
    <property type="evidence" value="ECO:0007669"/>
    <property type="project" value="UniProtKB-UniRule"/>
</dbReference>
<evidence type="ECO:0000256" key="1">
    <source>
        <dbReference type="ARBA" id="ARBA00022679"/>
    </source>
</evidence>
<dbReference type="InterPro" id="IPR006259">
    <property type="entry name" value="Adenyl_kin_sub"/>
</dbReference>
<keyword evidence="5 6" id="KW-0067">ATP-binding</keyword>
<feature type="binding site" evidence="6">
    <location>
        <position position="127"/>
    </location>
    <ligand>
        <name>ATP</name>
        <dbReference type="ChEBI" id="CHEBI:30616"/>
    </ligand>
</feature>
<dbReference type="CDD" id="cd01428">
    <property type="entry name" value="ADK"/>
    <property type="match status" value="1"/>
</dbReference>
<gene>
    <name evidence="6" type="primary">adk</name>
    <name evidence="10" type="ORF">GCM10011354_16230</name>
</gene>
<feature type="binding site" evidence="6">
    <location>
        <position position="36"/>
    </location>
    <ligand>
        <name>AMP</name>
        <dbReference type="ChEBI" id="CHEBI:456215"/>
    </ligand>
</feature>
<feature type="binding site" evidence="6">
    <location>
        <position position="92"/>
    </location>
    <ligand>
        <name>AMP</name>
        <dbReference type="ChEBI" id="CHEBI:456215"/>
    </ligand>
</feature>
<dbReference type="EC" id="2.7.4.3" evidence="6 8"/>
<dbReference type="Pfam" id="PF00406">
    <property type="entry name" value="ADK"/>
    <property type="match status" value="1"/>
</dbReference>
<dbReference type="PANTHER" id="PTHR23359">
    <property type="entry name" value="NUCLEOTIDE KINASE"/>
    <property type="match status" value="1"/>
</dbReference>
<feature type="binding site" evidence="6">
    <location>
        <position position="153"/>
    </location>
    <ligand>
        <name>Zn(2+)</name>
        <dbReference type="ChEBI" id="CHEBI:29105"/>
        <note>structural</note>
    </ligand>
</feature>
<feature type="binding site" evidence="6">
    <location>
        <position position="130"/>
    </location>
    <ligand>
        <name>Zn(2+)</name>
        <dbReference type="ChEBI" id="CHEBI:29105"/>
        <note>structural</note>
    </ligand>
</feature>
<evidence type="ECO:0000313" key="11">
    <source>
        <dbReference type="Proteomes" id="UP000650511"/>
    </source>
</evidence>
<comment type="domain">
    <text evidence="6">Consists of three domains, a large central CORE domain and two small peripheral domains, NMPbind and LID, which undergo movements during catalysis. The LID domain closes over the site of phosphoryl transfer upon ATP binding. Assembling and dissambling the active center during each catalytic cycle provides an effective means to prevent ATP hydrolysis. Some bacteria have evolved a zinc-coordinating structure that stabilizes the LID domain.</text>
</comment>
<dbReference type="HAMAP" id="MF_00235">
    <property type="entry name" value="Adenylate_kinase_Adk"/>
    <property type="match status" value="1"/>
</dbReference>
<dbReference type="PRINTS" id="PR00094">
    <property type="entry name" value="ADENYLTKNASE"/>
</dbReference>
<feature type="binding site" evidence="6">
    <location>
        <position position="171"/>
    </location>
    <ligand>
        <name>AMP</name>
        <dbReference type="ChEBI" id="CHEBI:456215"/>
    </ligand>
</feature>
<sequence>MRVILLGPPGAGKGTQAGRIAATYAIPHISTGDILRANVREGTELGKQARTYMDAGELVPDDVILGMVGIRLAEPDATEGFLFDGFPRTVPQAEALEQLLIERGQPLDAVLRMIVDTREVVQRLTGRRTCRACGAVKHMVYDPPEVEGVCDKCGGELVQRDDDAEDVVLNRLEVYRRSTEPLEEFYWGRGLLRDVEAVGSVDEVGERIDAILRDVA</sequence>
<keyword evidence="2 6" id="KW-0545">Nucleotide biosynthesis</keyword>
<feature type="binding site" evidence="6">
    <location>
        <position position="31"/>
    </location>
    <ligand>
        <name>AMP</name>
        <dbReference type="ChEBI" id="CHEBI:456215"/>
    </ligand>
</feature>
<dbReference type="GO" id="GO:0005737">
    <property type="term" value="C:cytoplasm"/>
    <property type="evidence" value="ECO:0007669"/>
    <property type="project" value="UniProtKB-SubCell"/>
</dbReference>
<evidence type="ECO:0000256" key="4">
    <source>
        <dbReference type="ARBA" id="ARBA00022777"/>
    </source>
</evidence>
<dbReference type="AlphaFoldDB" id="A0A8J3ETM3"/>
<feature type="binding site" evidence="6">
    <location>
        <position position="133"/>
    </location>
    <ligand>
        <name>Zn(2+)</name>
        <dbReference type="ChEBI" id="CHEBI:29105"/>
        <note>structural</note>
    </ligand>
</feature>
<dbReference type="InterPro" id="IPR000850">
    <property type="entry name" value="Adenylat/UMP-CMP_kin"/>
</dbReference>
<dbReference type="SUPFAM" id="SSF52540">
    <property type="entry name" value="P-loop containing nucleoside triphosphate hydrolases"/>
    <property type="match status" value="1"/>
</dbReference>
<comment type="subcellular location">
    <subcellularLocation>
        <location evidence="6 8">Cytoplasm</location>
    </subcellularLocation>
</comment>
<keyword evidence="6" id="KW-0479">Metal-binding</keyword>
<comment type="subunit">
    <text evidence="6 8">Monomer.</text>
</comment>
<protein>
    <recommendedName>
        <fullName evidence="6 8">Adenylate kinase</fullName>
        <shortName evidence="6">AK</shortName>
        <ecNumber evidence="6 8">2.7.4.3</ecNumber>
    </recommendedName>
    <alternativeName>
        <fullName evidence="6">ATP-AMP transphosphorylase</fullName>
    </alternativeName>
    <alternativeName>
        <fullName evidence="6">ATP:AMP phosphotransferase</fullName>
    </alternativeName>
    <alternativeName>
        <fullName evidence="6">Adenylate monophosphate kinase</fullName>
    </alternativeName>
</protein>
<comment type="caution">
    <text evidence="10">The sequence shown here is derived from an EMBL/GenBank/DDBJ whole genome shotgun (WGS) entry which is preliminary data.</text>
</comment>
<dbReference type="GO" id="GO:0005524">
    <property type="term" value="F:ATP binding"/>
    <property type="evidence" value="ECO:0007669"/>
    <property type="project" value="UniProtKB-UniRule"/>
</dbReference>
<evidence type="ECO:0000313" key="10">
    <source>
        <dbReference type="EMBL" id="GGI05866.1"/>
    </source>
</evidence>
<organism evidence="10 11">
    <name type="scientific">Egicoccus halophilus</name>
    <dbReference type="NCBI Taxonomy" id="1670830"/>
    <lineage>
        <taxon>Bacteria</taxon>
        <taxon>Bacillati</taxon>
        <taxon>Actinomycetota</taxon>
        <taxon>Nitriliruptoria</taxon>
        <taxon>Egicoccales</taxon>
        <taxon>Egicoccaceae</taxon>
        <taxon>Egicoccus</taxon>
    </lineage>
</organism>
<dbReference type="FunFam" id="3.40.50.300:FF:000106">
    <property type="entry name" value="Adenylate kinase mitochondrial"/>
    <property type="match status" value="1"/>
</dbReference>
<proteinExistence type="inferred from homology"/>
<feature type="binding site" evidence="6">
    <location>
        <begin position="57"/>
        <end position="59"/>
    </location>
    <ligand>
        <name>AMP</name>
        <dbReference type="ChEBI" id="CHEBI:456215"/>
    </ligand>
</feature>
<dbReference type="PROSITE" id="PS00113">
    <property type="entry name" value="ADENYLATE_KINASE"/>
    <property type="match status" value="1"/>
</dbReference>
<dbReference type="InterPro" id="IPR027417">
    <property type="entry name" value="P-loop_NTPase"/>
</dbReference>
<evidence type="ECO:0000256" key="5">
    <source>
        <dbReference type="ARBA" id="ARBA00022840"/>
    </source>
</evidence>
<evidence type="ECO:0000256" key="8">
    <source>
        <dbReference type="RuleBase" id="RU003331"/>
    </source>
</evidence>
<comment type="function">
    <text evidence="6">Catalyzes the reversible transfer of the terminal phosphate group between ATP and AMP. Plays an important role in cellular energy homeostasis and in adenine nucleotide metabolism.</text>
</comment>